<dbReference type="InterPro" id="IPR032710">
    <property type="entry name" value="NTF2-like_dom_sf"/>
</dbReference>
<evidence type="ECO:0000313" key="3">
    <source>
        <dbReference type="EMBL" id="WNM22253.1"/>
    </source>
</evidence>
<sequence>MKPKDIVSNYYKSDVVLDVDAVSEFLHPDVVLEWNSSKGFSKFNKKQLLDFSTELSKAYVRIKYNITHLIAKGDTVVVRFTQYAKTIENPREEMFIANYMVIWELKDDKLYRGYQMSQV</sequence>
<organism evidence="3 4">
    <name type="scientific">Flavobacterium capsici</name>
    <dbReference type="NCBI Taxonomy" id="3075618"/>
    <lineage>
        <taxon>Bacteria</taxon>
        <taxon>Pseudomonadati</taxon>
        <taxon>Bacteroidota</taxon>
        <taxon>Flavobacteriia</taxon>
        <taxon>Flavobacteriales</taxon>
        <taxon>Flavobacteriaceae</taxon>
        <taxon>Flavobacterium</taxon>
    </lineage>
</organism>
<gene>
    <name evidence="3" type="ORF">RN605_02565</name>
    <name evidence="2" type="ORF">RN608_09265</name>
</gene>
<keyword evidence="4" id="KW-1185">Reference proteome</keyword>
<dbReference type="KEGG" id="fcj:RN605_02565"/>
<feature type="domain" description="SnoaL-like" evidence="1">
    <location>
        <begin position="18"/>
        <end position="112"/>
    </location>
</feature>
<dbReference type="SUPFAM" id="SSF54427">
    <property type="entry name" value="NTF2-like"/>
    <property type="match status" value="1"/>
</dbReference>
<evidence type="ECO:0000313" key="2">
    <source>
        <dbReference type="EMBL" id="WNM18202.1"/>
    </source>
</evidence>
<dbReference type="EMBL" id="CP134890">
    <property type="protein sequence ID" value="WNM22253.1"/>
    <property type="molecule type" value="Genomic_DNA"/>
</dbReference>
<accession>A0AA96F3B5</accession>
<dbReference type="RefSeq" id="WP_313321925.1">
    <property type="nucleotide sequence ID" value="NZ_CP134878.1"/>
</dbReference>
<dbReference type="InterPro" id="IPR037401">
    <property type="entry name" value="SnoaL-like"/>
</dbReference>
<accession>A0AA96EUU1</accession>
<dbReference type="Proteomes" id="UP001304515">
    <property type="component" value="Chromosome"/>
</dbReference>
<evidence type="ECO:0000313" key="4">
    <source>
        <dbReference type="Proteomes" id="UP001304515"/>
    </source>
</evidence>
<evidence type="ECO:0000259" key="1">
    <source>
        <dbReference type="Pfam" id="PF12680"/>
    </source>
</evidence>
<dbReference type="AlphaFoldDB" id="A0AA96F3B5"/>
<proteinExistence type="predicted"/>
<dbReference type="EMBL" id="CP134878">
    <property type="protein sequence ID" value="WNM18202.1"/>
    <property type="molecule type" value="Genomic_DNA"/>
</dbReference>
<protein>
    <submittedName>
        <fullName evidence="3">Nuclear transport factor 2 family protein</fullName>
    </submittedName>
</protein>
<name>A0AA96F3B5_9FLAO</name>
<reference evidence="3 4" key="1">
    <citation type="submission" date="2023-09" db="EMBL/GenBank/DDBJ databases">
        <title>Flavobacterium sp. a novel bacteria isolate from Pepper rhizosphere.</title>
        <authorList>
            <person name="Peng Y."/>
            <person name="Lee J."/>
        </authorList>
    </citation>
    <scope>NUCLEOTIDE SEQUENCE [LARGE SCALE GENOMIC DNA]</scope>
    <source>
        <strain evidence="2">PMR2A8</strain>
        <strain evidence="3 4">PMTSA4</strain>
    </source>
</reference>
<dbReference type="Gene3D" id="3.10.450.50">
    <property type="match status" value="1"/>
</dbReference>
<dbReference type="Pfam" id="PF12680">
    <property type="entry name" value="SnoaL_2"/>
    <property type="match status" value="1"/>
</dbReference>